<evidence type="ECO:0000313" key="3">
    <source>
        <dbReference type="EMBL" id="REH35608.1"/>
    </source>
</evidence>
<dbReference type="Proteomes" id="UP000256774">
    <property type="component" value="Unassembled WGS sequence"/>
</dbReference>
<dbReference type="CDD" id="cd00093">
    <property type="entry name" value="HTH_XRE"/>
    <property type="match status" value="1"/>
</dbReference>
<dbReference type="RefSeq" id="WP_116209091.1">
    <property type="nucleotide sequence ID" value="NZ_QUNR01000007.1"/>
</dbReference>
<name>A0A3E0H1G5_9GAMM</name>
<dbReference type="InterPro" id="IPR001387">
    <property type="entry name" value="Cro/C1-type_HTH"/>
</dbReference>
<dbReference type="PROSITE" id="PS50943">
    <property type="entry name" value="HTH_CROC1"/>
    <property type="match status" value="1"/>
</dbReference>
<reference evidence="3 4" key="1">
    <citation type="submission" date="2018-08" db="EMBL/GenBank/DDBJ databases">
        <title>Genomic Encyclopedia of Type Strains, Phase IV (KMG-IV): sequencing the most valuable type-strain genomes for metagenomic binning, comparative biology and taxonomic classification.</title>
        <authorList>
            <person name="Goeker M."/>
        </authorList>
    </citation>
    <scope>NUCLEOTIDE SEQUENCE [LARGE SCALE GENOMIC DNA]</scope>
    <source>
        <strain evidence="3 4">DSM 26022</strain>
    </source>
</reference>
<dbReference type="AlphaFoldDB" id="A0A3E0H1G5"/>
<dbReference type="Gene3D" id="1.10.260.40">
    <property type="entry name" value="lambda repressor-like DNA-binding domains"/>
    <property type="match status" value="1"/>
</dbReference>
<organism evidence="3 4">
    <name type="scientific">Paraperlucidibaca baekdonensis</name>
    <dbReference type="NCBI Taxonomy" id="748120"/>
    <lineage>
        <taxon>Bacteria</taxon>
        <taxon>Pseudomonadati</taxon>
        <taxon>Pseudomonadota</taxon>
        <taxon>Gammaproteobacteria</taxon>
        <taxon>Moraxellales</taxon>
        <taxon>Moraxellaceae</taxon>
        <taxon>Paraperlucidibaca</taxon>
    </lineage>
</organism>
<dbReference type="EMBL" id="QUNR01000007">
    <property type="protein sequence ID" value="REH35608.1"/>
    <property type="molecule type" value="Genomic_DNA"/>
</dbReference>
<dbReference type="SMART" id="SM00530">
    <property type="entry name" value="HTH_XRE"/>
    <property type="match status" value="1"/>
</dbReference>
<evidence type="ECO:0000259" key="2">
    <source>
        <dbReference type="PROSITE" id="PS50943"/>
    </source>
</evidence>
<dbReference type="GO" id="GO:0003700">
    <property type="term" value="F:DNA-binding transcription factor activity"/>
    <property type="evidence" value="ECO:0007669"/>
    <property type="project" value="TreeGrafter"/>
</dbReference>
<dbReference type="InterPro" id="IPR010982">
    <property type="entry name" value="Lambda_DNA-bd_dom_sf"/>
</dbReference>
<dbReference type="PANTHER" id="PTHR46797:SF1">
    <property type="entry name" value="METHYLPHOSPHONATE SYNTHASE"/>
    <property type="match status" value="1"/>
</dbReference>
<dbReference type="GO" id="GO:0003677">
    <property type="term" value="F:DNA binding"/>
    <property type="evidence" value="ECO:0007669"/>
    <property type="project" value="UniProtKB-KW"/>
</dbReference>
<dbReference type="Pfam" id="PF01381">
    <property type="entry name" value="HTH_3"/>
    <property type="match status" value="1"/>
</dbReference>
<dbReference type="SUPFAM" id="SSF47413">
    <property type="entry name" value="lambda repressor-like DNA-binding domains"/>
    <property type="match status" value="1"/>
</dbReference>
<accession>A0A3E0H1G5</accession>
<evidence type="ECO:0000313" key="4">
    <source>
        <dbReference type="Proteomes" id="UP000256774"/>
    </source>
</evidence>
<dbReference type="GO" id="GO:0005829">
    <property type="term" value="C:cytosol"/>
    <property type="evidence" value="ECO:0007669"/>
    <property type="project" value="TreeGrafter"/>
</dbReference>
<protein>
    <submittedName>
        <fullName evidence="3">Xre family transcriptional regulator</fullName>
    </submittedName>
</protein>
<keyword evidence="4" id="KW-1185">Reference proteome</keyword>
<keyword evidence="1" id="KW-0238">DNA-binding</keyword>
<feature type="domain" description="HTH cro/C1-type" evidence="2">
    <location>
        <begin position="16"/>
        <end position="70"/>
    </location>
</feature>
<sequence>MKQHINSAFAHFAAQLKGRRKALGLSQEALALMADVDRTFVSQIERGIGNPSLLIMTRLAAALDVELHQLLKPEPPTHQDFDHSP</sequence>
<dbReference type="OrthoDB" id="9800901at2"/>
<dbReference type="PANTHER" id="PTHR46797">
    <property type="entry name" value="HTH-TYPE TRANSCRIPTIONAL REGULATOR"/>
    <property type="match status" value="1"/>
</dbReference>
<proteinExistence type="predicted"/>
<dbReference type="InterPro" id="IPR050807">
    <property type="entry name" value="TransReg_Diox_bact_type"/>
</dbReference>
<gene>
    <name evidence="3" type="ORF">DFR26_2214</name>
</gene>
<comment type="caution">
    <text evidence="3">The sequence shown here is derived from an EMBL/GenBank/DDBJ whole genome shotgun (WGS) entry which is preliminary data.</text>
</comment>
<evidence type="ECO:0000256" key="1">
    <source>
        <dbReference type="ARBA" id="ARBA00023125"/>
    </source>
</evidence>